<name>A0ABS2P8A1_9BACL</name>
<evidence type="ECO:0000313" key="3">
    <source>
        <dbReference type="Proteomes" id="UP000741863"/>
    </source>
</evidence>
<dbReference type="EMBL" id="JAFBEC010000002">
    <property type="protein sequence ID" value="MBM7631532.1"/>
    <property type="molecule type" value="Genomic_DNA"/>
</dbReference>
<comment type="caution">
    <text evidence="2">The sequence shown here is derived from an EMBL/GenBank/DDBJ whole genome shotgun (WGS) entry which is preliminary data.</text>
</comment>
<keyword evidence="3" id="KW-1185">Reference proteome</keyword>
<proteinExistence type="predicted"/>
<dbReference type="InterPro" id="IPR017853">
    <property type="entry name" value="GH"/>
</dbReference>
<dbReference type="Proteomes" id="UP000741863">
    <property type="component" value="Unassembled WGS sequence"/>
</dbReference>
<dbReference type="SUPFAM" id="SSF51445">
    <property type="entry name" value="(Trans)glycosidases"/>
    <property type="match status" value="1"/>
</dbReference>
<evidence type="ECO:0000313" key="2">
    <source>
        <dbReference type="EMBL" id="MBM7631532.1"/>
    </source>
</evidence>
<accession>A0ABS2P8A1</accession>
<dbReference type="Pfam" id="PF13200">
    <property type="entry name" value="DUF4015"/>
    <property type="match status" value="1"/>
</dbReference>
<evidence type="ECO:0000259" key="1">
    <source>
        <dbReference type="Pfam" id="PF13200"/>
    </source>
</evidence>
<dbReference type="Gene3D" id="3.20.20.80">
    <property type="entry name" value="Glycosidases"/>
    <property type="match status" value="1"/>
</dbReference>
<gene>
    <name evidence="2" type="ORF">JOD17_000624</name>
</gene>
<dbReference type="RefSeq" id="WP_204695657.1">
    <property type="nucleotide sequence ID" value="NZ_JAFBEC010000002.1"/>
</dbReference>
<sequence length="386" mass="43835">MRHVVLLTTIGLFLFFYSPLTIEAHQSISGKEIHELEKHSMLNVERFSNDDAVRGIYVSSHSAGSSRFHSLLSLVDESDLNAMVIDIKDDYGNVTYNPGHSTTYKEIATNYIQDLDAVMKELNDHNVYPIARIVVFKDSLLANKKPELSFLNESGDVWLNGRGEAFVNPFLEEVWHHNIMIAKEAAKAGFKEIQFDYVRFPEGFETRDRELEYSIGNYDRFDRVQAVTDFVSFAKEELEPFDVDVSVDLFGYATVEQESAGIGQNFSRIAESVDVISSMIYPSHWSGNFGIEAPDTMPYELISAYAKVENQRISELSSPPITRPWIQDFTASWLGEGNYIPYGPKEVEAQIQALHDHGIDEYLIWNAGNTYSEGTNYAPKRIYSTK</sequence>
<feature type="domain" description="DUF4015" evidence="1">
    <location>
        <begin position="55"/>
        <end position="371"/>
    </location>
</feature>
<reference evidence="2 3" key="1">
    <citation type="submission" date="2021-01" db="EMBL/GenBank/DDBJ databases">
        <title>Genomic Encyclopedia of Type Strains, Phase IV (KMG-IV): sequencing the most valuable type-strain genomes for metagenomic binning, comparative biology and taxonomic classification.</title>
        <authorList>
            <person name="Goeker M."/>
        </authorList>
    </citation>
    <scope>NUCLEOTIDE SEQUENCE [LARGE SCALE GENOMIC DNA]</scope>
    <source>
        <strain evidence="2 3">DSM 25540</strain>
    </source>
</reference>
<organism evidence="2 3">
    <name type="scientific">Geomicrobium sediminis</name>
    <dbReference type="NCBI Taxonomy" id="1347788"/>
    <lineage>
        <taxon>Bacteria</taxon>
        <taxon>Bacillati</taxon>
        <taxon>Bacillota</taxon>
        <taxon>Bacilli</taxon>
        <taxon>Bacillales</taxon>
        <taxon>Geomicrobium</taxon>
    </lineage>
</organism>
<protein>
    <recommendedName>
        <fullName evidence="1">DUF4015 domain-containing protein</fullName>
    </recommendedName>
</protein>
<dbReference type="InterPro" id="IPR025275">
    <property type="entry name" value="DUF4015"/>
</dbReference>